<name>A0ABV2WGF5_9ACTN</name>
<protein>
    <submittedName>
        <fullName evidence="3">Helix-turn-helix transcriptional regulator</fullName>
    </submittedName>
</protein>
<feature type="compositionally biased region" description="Basic and acidic residues" evidence="1">
    <location>
        <begin position="9"/>
        <end position="20"/>
    </location>
</feature>
<dbReference type="CDD" id="cd00093">
    <property type="entry name" value="HTH_XRE"/>
    <property type="match status" value="1"/>
</dbReference>
<dbReference type="Pfam" id="PF13560">
    <property type="entry name" value="HTH_31"/>
    <property type="match status" value="1"/>
</dbReference>
<feature type="domain" description="HTH cro/C1-type" evidence="2">
    <location>
        <begin position="36"/>
        <end position="92"/>
    </location>
</feature>
<evidence type="ECO:0000313" key="3">
    <source>
        <dbReference type="EMBL" id="MEU0712423.1"/>
    </source>
</evidence>
<reference evidence="3 4" key="1">
    <citation type="submission" date="2024-06" db="EMBL/GenBank/DDBJ databases">
        <title>The Natural Products Discovery Center: Release of the First 8490 Sequenced Strains for Exploring Actinobacteria Biosynthetic Diversity.</title>
        <authorList>
            <person name="Kalkreuter E."/>
            <person name="Kautsar S.A."/>
            <person name="Yang D."/>
            <person name="Bader C.D."/>
            <person name="Teijaro C.N."/>
            <person name="Fluegel L."/>
            <person name="Davis C.M."/>
            <person name="Simpson J.R."/>
            <person name="Lauterbach L."/>
            <person name="Steele A.D."/>
            <person name="Gui C."/>
            <person name="Meng S."/>
            <person name="Li G."/>
            <person name="Viehrig K."/>
            <person name="Ye F."/>
            <person name="Su P."/>
            <person name="Kiefer A.F."/>
            <person name="Nichols A."/>
            <person name="Cepeda A.J."/>
            <person name="Yan W."/>
            <person name="Fan B."/>
            <person name="Jiang Y."/>
            <person name="Adhikari A."/>
            <person name="Zheng C.-J."/>
            <person name="Schuster L."/>
            <person name="Cowan T.M."/>
            <person name="Smanski M.J."/>
            <person name="Chevrette M.G."/>
            <person name="De Carvalho L.P.S."/>
            <person name="Shen B."/>
        </authorList>
    </citation>
    <scope>NUCLEOTIDE SEQUENCE [LARGE SCALE GENOMIC DNA]</scope>
    <source>
        <strain evidence="3 4">NPDC006337</strain>
    </source>
</reference>
<organism evidence="3 4">
    <name type="scientific">Streptomyces lavendulocolor</name>
    <dbReference type="NCBI Taxonomy" id="67316"/>
    <lineage>
        <taxon>Bacteria</taxon>
        <taxon>Bacillati</taxon>
        <taxon>Actinomycetota</taxon>
        <taxon>Actinomycetes</taxon>
        <taxon>Kitasatosporales</taxon>
        <taxon>Streptomycetaceae</taxon>
        <taxon>Streptomyces</taxon>
    </lineage>
</organism>
<evidence type="ECO:0000313" key="4">
    <source>
        <dbReference type="Proteomes" id="UP001550378"/>
    </source>
</evidence>
<proteinExistence type="predicted"/>
<dbReference type="InterPro" id="IPR010982">
    <property type="entry name" value="Lambda_DNA-bd_dom_sf"/>
</dbReference>
<dbReference type="InterPro" id="IPR001387">
    <property type="entry name" value="Cro/C1-type_HTH"/>
</dbReference>
<dbReference type="Proteomes" id="UP001550378">
    <property type="component" value="Unassembled WGS sequence"/>
</dbReference>
<dbReference type="SMART" id="SM00530">
    <property type="entry name" value="HTH_XRE"/>
    <property type="match status" value="1"/>
</dbReference>
<dbReference type="SUPFAM" id="SSF47413">
    <property type="entry name" value="lambda repressor-like DNA-binding domains"/>
    <property type="match status" value="1"/>
</dbReference>
<evidence type="ECO:0000259" key="2">
    <source>
        <dbReference type="PROSITE" id="PS50943"/>
    </source>
</evidence>
<dbReference type="EMBL" id="JBEXZR010000058">
    <property type="protein sequence ID" value="MEU0712423.1"/>
    <property type="molecule type" value="Genomic_DNA"/>
</dbReference>
<dbReference type="RefSeq" id="WP_359656354.1">
    <property type="nucleotide sequence ID" value="NZ_JBEXZP010000128.1"/>
</dbReference>
<keyword evidence="4" id="KW-1185">Reference proteome</keyword>
<accession>A0ABV2WGF5</accession>
<sequence length="308" mass="34033">MTAPLIERAGPRTRGDDVTERGTTGAAGRMLIARGLQALLTRSGRKQTEVAKLAGVSVGTVNRYLGWQDRAKLRVPTMRAIAEACGATPNERDALVRLVTDQESGWWMDHPAVPEILDPLVSFEAYATYENVWANSLVPGLLQTQRYALALHQARDMRLDAATIASRVDARIQRQSILDRSPALHLWVVLDQAVFHRSVGDADVMAEQIDHLYEMAERPNVDIQVLPASIGAHAAGSGGHFVLLGRDDESDPMASMAVVYLELHRKGLYLDSPGDVADYKIMFDYLRRDAADSARSLTLMAEARQEYR</sequence>
<evidence type="ECO:0000256" key="1">
    <source>
        <dbReference type="SAM" id="MobiDB-lite"/>
    </source>
</evidence>
<dbReference type="InterPro" id="IPR043917">
    <property type="entry name" value="DUF5753"/>
</dbReference>
<dbReference type="PROSITE" id="PS50943">
    <property type="entry name" value="HTH_CROC1"/>
    <property type="match status" value="1"/>
</dbReference>
<dbReference type="Gene3D" id="1.10.260.40">
    <property type="entry name" value="lambda repressor-like DNA-binding domains"/>
    <property type="match status" value="1"/>
</dbReference>
<gene>
    <name evidence="3" type="ORF">ABZ508_34245</name>
</gene>
<comment type="caution">
    <text evidence="3">The sequence shown here is derived from an EMBL/GenBank/DDBJ whole genome shotgun (WGS) entry which is preliminary data.</text>
</comment>
<dbReference type="Pfam" id="PF19054">
    <property type="entry name" value="DUF5753"/>
    <property type="match status" value="1"/>
</dbReference>
<feature type="region of interest" description="Disordered" evidence="1">
    <location>
        <begin position="1"/>
        <end position="24"/>
    </location>
</feature>